<evidence type="ECO:0000259" key="1">
    <source>
        <dbReference type="PROSITE" id="PS50994"/>
    </source>
</evidence>
<dbReference type="Gene3D" id="3.30.420.10">
    <property type="entry name" value="Ribonuclease H-like superfamily/Ribonuclease H"/>
    <property type="match status" value="1"/>
</dbReference>
<keyword evidence="3" id="KW-1185">Reference proteome</keyword>
<dbReference type="GO" id="GO:0015074">
    <property type="term" value="P:DNA integration"/>
    <property type="evidence" value="ECO:0007669"/>
    <property type="project" value="InterPro"/>
</dbReference>
<accession>A0A5C8ND37</accession>
<dbReference type="PANTHER" id="PTHR47515">
    <property type="entry name" value="LOW CALCIUM RESPONSE LOCUS PROTEIN T"/>
    <property type="match status" value="1"/>
</dbReference>
<dbReference type="InterPro" id="IPR001584">
    <property type="entry name" value="Integrase_cat-core"/>
</dbReference>
<dbReference type="AlphaFoldDB" id="A0A5C8ND37"/>
<name>A0A5C8ND37_9ACTN</name>
<evidence type="ECO:0000313" key="2">
    <source>
        <dbReference type="EMBL" id="TXL57537.1"/>
    </source>
</evidence>
<comment type="caution">
    <text evidence="2">The sequence shown here is derived from an EMBL/GenBank/DDBJ whole genome shotgun (WGS) entry which is preliminary data.</text>
</comment>
<dbReference type="Proteomes" id="UP000321571">
    <property type="component" value="Unassembled WGS sequence"/>
</dbReference>
<organism evidence="2 3">
    <name type="scientific">Aeromicrobium terrae</name>
    <dbReference type="NCBI Taxonomy" id="2498846"/>
    <lineage>
        <taxon>Bacteria</taxon>
        <taxon>Bacillati</taxon>
        <taxon>Actinomycetota</taxon>
        <taxon>Actinomycetes</taxon>
        <taxon>Propionibacteriales</taxon>
        <taxon>Nocardioidaceae</taxon>
        <taxon>Aeromicrobium</taxon>
    </lineage>
</organism>
<dbReference type="PANTHER" id="PTHR47515:SF2">
    <property type="entry name" value="INTEGRASE CORE DOMAIN PROTEIN"/>
    <property type="match status" value="1"/>
</dbReference>
<dbReference type="PROSITE" id="PS50994">
    <property type="entry name" value="INTEGRASE"/>
    <property type="match status" value="1"/>
</dbReference>
<dbReference type="InterPro" id="IPR012337">
    <property type="entry name" value="RNaseH-like_sf"/>
</dbReference>
<dbReference type="GO" id="GO:0003676">
    <property type="term" value="F:nucleic acid binding"/>
    <property type="evidence" value="ECO:0007669"/>
    <property type="project" value="InterPro"/>
</dbReference>
<dbReference type="Pfam" id="PF13683">
    <property type="entry name" value="rve_3"/>
    <property type="match status" value="1"/>
</dbReference>
<dbReference type="EMBL" id="VDUX01000007">
    <property type="protein sequence ID" value="TXL57537.1"/>
    <property type="molecule type" value="Genomic_DNA"/>
</dbReference>
<reference evidence="2 3" key="1">
    <citation type="submission" date="2019-06" db="EMBL/GenBank/DDBJ databases">
        <title>Aeromicrobium sp. nov., isolated from a maize field.</title>
        <authorList>
            <person name="Lin S.-Y."/>
            <person name="Tsai C.-F."/>
            <person name="Young C.-C."/>
        </authorList>
    </citation>
    <scope>NUCLEOTIDE SEQUENCE [LARGE SCALE GENOMIC DNA]</scope>
    <source>
        <strain evidence="2 3">CC-CFT486</strain>
    </source>
</reference>
<dbReference type="SUPFAM" id="SSF53098">
    <property type="entry name" value="Ribonuclease H-like"/>
    <property type="match status" value="1"/>
</dbReference>
<sequence>TAAEFWKRARGFFAEAGIEVKAVMTDNGACYRSHVFAEALGDGTRHIRTRPYRPQTNGKVERFNRTLAEEWAYAEVYLSDEARAATYGAWIHHYNHHRPHTAIDGLVPAARVHNLTGKYT</sequence>
<dbReference type="OrthoDB" id="52928at2"/>
<proteinExistence type="predicted"/>
<gene>
    <name evidence="2" type="ORF">FHP06_14305</name>
</gene>
<dbReference type="RefSeq" id="WP_147687470.1">
    <property type="nucleotide sequence ID" value="NZ_VDUX01000007.1"/>
</dbReference>
<feature type="non-terminal residue" evidence="2">
    <location>
        <position position="1"/>
    </location>
</feature>
<dbReference type="InterPro" id="IPR036397">
    <property type="entry name" value="RNaseH_sf"/>
</dbReference>
<protein>
    <submittedName>
        <fullName evidence="2">Transposase family protein</fullName>
    </submittedName>
</protein>
<evidence type="ECO:0000313" key="3">
    <source>
        <dbReference type="Proteomes" id="UP000321571"/>
    </source>
</evidence>
<feature type="domain" description="Integrase catalytic" evidence="1">
    <location>
        <begin position="1"/>
        <end position="116"/>
    </location>
</feature>